<dbReference type="Pfam" id="PF05935">
    <property type="entry name" value="Arylsulfotrans"/>
    <property type="match status" value="1"/>
</dbReference>
<dbReference type="GeneID" id="84580060"/>
<gene>
    <name evidence="1" type="ORF">C8P65_10284</name>
</gene>
<dbReference type="SUPFAM" id="SSF63829">
    <property type="entry name" value="Calcium-dependent phosphotriesterase"/>
    <property type="match status" value="1"/>
</dbReference>
<dbReference type="Proteomes" id="UP000243985">
    <property type="component" value="Unassembled WGS sequence"/>
</dbReference>
<evidence type="ECO:0000313" key="2">
    <source>
        <dbReference type="Proteomes" id="UP000243985"/>
    </source>
</evidence>
<accession>A0A2T5XX56</accession>
<dbReference type="PANTHER" id="PTHR35340:SF5">
    <property type="entry name" value="ASST-DOMAIN-CONTAINING PROTEIN"/>
    <property type="match status" value="1"/>
</dbReference>
<name>A0A2T5XX56_9FLAO</name>
<comment type="caution">
    <text evidence="1">The sequence shown here is derived from an EMBL/GenBank/DDBJ whole genome shotgun (WGS) entry which is preliminary data.</text>
</comment>
<dbReference type="GO" id="GO:0004062">
    <property type="term" value="F:aryl sulfotransferase activity"/>
    <property type="evidence" value="ECO:0007669"/>
    <property type="project" value="InterPro"/>
</dbReference>
<keyword evidence="1" id="KW-0808">Transferase</keyword>
<sequence>MNRSILSLLIVCCLLFSCQKEDDHNSTQGTISTFGVSLSPTNYLRAEVRTTFSTQTSYHIAYWETATPAQVKYTDTYQATGSTQRTLLLLKPDTDYSCQIITEAGDKSVVKTFKTKSVEAFLPNAILLKEELSEKIEGYLLANNRNSKHIYLMDMNGNVVWYEPVADTPAVVNYDPHSQRFYMLTDAPSEGLFVFNAKKLKVIDLLGNLTLEKNFSTIPELQNCHVHHECRPMPNGNIGLVTYIDKTVDLSTKGGSQSDTVRGDGFVIMNSKGEITYQWSCFDHLNPVEYPTINSKKVREDWIHANSIDQDSEGNYYMTTNRDSELWKINGRTGELIYRVGEKGTITPTTHYVSHGIHCAIVQAPDEVLVIDNARENKSTGSRALIYKVNPTTKTVSVPTEIALPKGNFSATRSNVQLIGKQSVLFALSSSKQVLITNRSTTAQIQRHLQLPYTFYRVQYISTIKY</sequence>
<dbReference type="AlphaFoldDB" id="A0A2T5XX56"/>
<organism evidence="1 2">
    <name type="scientific">Capnocytophaga leadbetteri</name>
    <dbReference type="NCBI Taxonomy" id="327575"/>
    <lineage>
        <taxon>Bacteria</taxon>
        <taxon>Pseudomonadati</taxon>
        <taxon>Bacteroidota</taxon>
        <taxon>Flavobacteriia</taxon>
        <taxon>Flavobacteriales</taxon>
        <taxon>Flavobacteriaceae</taxon>
        <taxon>Capnocytophaga</taxon>
    </lineage>
</organism>
<dbReference type="PROSITE" id="PS51257">
    <property type="entry name" value="PROKAR_LIPOPROTEIN"/>
    <property type="match status" value="1"/>
</dbReference>
<dbReference type="InterPro" id="IPR010262">
    <property type="entry name" value="Arylsulfotransferase_bact"/>
</dbReference>
<evidence type="ECO:0000313" key="1">
    <source>
        <dbReference type="EMBL" id="PTX08042.1"/>
    </source>
</evidence>
<reference evidence="1 2" key="1">
    <citation type="submission" date="2018-04" db="EMBL/GenBank/DDBJ databases">
        <title>Genomic Encyclopedia of Archaeal and Bacterial Type Strains, Phase II (KMG-II): from individual species to whole genera.</title>
        <authorList>
            <person name="Goeker M."/>
        </authorList>
    </citation>
    <scope>NUCLEOTIDE SEQUENCE [LARGE SCALE GENOMIC DNA]</scope>
    <source>
        <strain evidence="1 2">DSM 22902</strain>
    </source>
</reference>
<protein>
    <submittedName>
        <fullName evidence="1">Arylsulfotransferase ASST</fullName>
    </submittedName>
</protein>
<proteinExistence type="predicted"/>
<dbReference type="PANTHER" id="PTHR35340">
    <property type="entry name" value="PQQ ENZYME REPEAT PROTEIN-RELATED"/>
    <property type="match status" value="1"/>
</dbReference>
<dbReference type="EMBL" id="QBKG01000002">
    <property type="protein sequence ID" value="PTX08042.1"/>
    <property type="molecule type" value="Genomic_DNA"/>
</dbReference>
<dbReference type="RefSeq" id="WP_107781293.1">
    <property type="nucleotide sequence ID" value="NZ_QBKG01000002.1"/>
</dbReference>
<dbReference type="InterPro" id="IPR053143">
    <property type="entry name" value="Arylsulfate_ST"/>
</dbReference>